<evidence type="ECO:0000256" key="1">
    <source>
        <dbReference type="SAM" id="Coils"/>
    </source>
</evidence>
<dbReference type="PANTHER" id="PTHR23347">
    <property type="entry name" value="COLORECTAL MUTANT CANCER PROTEIN MCC PROTEIN -RELATED"/>
    <property type="match status" value="1"/>
</dbReference>
<name>A0ABQ9DIW5_9PASS</name>
<evidence type="ECO:0000256" key="2">
    <source>
        <dbReference type="SAM" id="MobiDB-lite"/>
    </source>
</evidence>
<feature type="compositionally biased region" description="Polar residues" evidence="2">
    <location>
        <begin position="64"/>
        <end position="73"/>
    </location>
</feature>
<feature type="coiled-coil region" evidence="1">
    <location>
        <begin position="195"/>
        <end position="222"/>
    </location>
</feature>
<reference evidence="4" key="1">
    <citation type="submission" date="2019-10" db="EMBL/GenBank/DDBJ databases">
        <authorList>
            <person name="Soares A.E.R."/>
            <person name="Aleixo A."/>
            <person name="Schneider P."/>
            <person name="Miyaki C.Y."/>
            <person name="Schneider M.P."/>
            <person name="Mello C."/>
            <person name="Vasconcelos A.T.R."/>
        </authorList>
    </citation>
    <scope>NUCLEOTIDE SEQUENCE</scope>
    <source>
        <tissue evidence="4">Muscle</tissue>
    </source>
</reference>
<feature type="compositionally biased region" description="Acidic residues" evidence="2">
    <location>
        <begin position="19"/>
        <end position="44"/>
    </location>
</feature>
<dbReference type="PANTHER" id="PTHR23347:SF5">
    <property type="entry name" value="HARMONIN-BINDING PROTEIN USHBP1"/>
    <property type="match status" value="1"/>
</dbReference>
<accession>A0ABQ9DIW5</accession>
<dbReference type="Proteomes" id="UP001145742">
    <property type="component" value="Unassembled WGS sequence"/>
</dbReference>
<dbReference type="InterPro" id="IPR019536">
    <property type="entry name" value="USHBP1_PDZ-bd"/>
</dbReference>
<protein>
    <submittedName>
        <fullName evidence="4">Usher syndrome type-1C protein-binding protein 1</fullName>
    </submittedName>
</protein>
<keyword evidence="1" id="KW-0175">Coiled coil</keyword>
<keyword evidence="5" id="KW-1185">Reference proteome</keyword>
<feature type="domain" description="Harmonin-binding protein USHBP1 PDZ-binding" evidence="3">
    <location>
        <begin position="237"/>
        <end position="300"/>
    </location>
</feature>
<comment type="caution">
    <text evidence="4">The sequence shown here is derived from an EMBL/GenBank/DDBJ whole genome shotgun (WGS) entry which is preliminary data.</text>
</comment>
<gene>
    <name evidence="4" type="ORF">WISP_52820</name>
</gene>
<organism evidence="4 5">
    <name type="scientific">Willisornis vidua</name>
    <name type="common">Xingu scale-backed antbird</name>
    <dbReference type="NCBI Taxonomy" id="1566151"/>
    <lineage>
        <taxon>Eukaryota</taxon>
        <taxon>Metazoa</taxon>
        <taxon>Chordata</taxon>
        <taxon>Craniata</taxon>
        <taxon>Vertebrata</taxon>
        <taxon>Euteleostomi</taxon>
        <taxon>Archelosauria</taxon>
        <taxon>Archosauria</taxon>
        <taxon>Dinosauria</taxon>
        <taxon>Saurischia</taxon>
        <taxon>Theropoda</taxon>
        <taxon>Coelurosauria</taxon>
        <taxon>Aves</taxon>
        <taxon>Neognathae</taxon>
        <taxon>Neoaves</taxon>
        <taxon>Telluraves</taxon>
        <taxon>Australaves</taxon>
        <taxon>Passeriformes</taxon>
        <taxon>Thamnophilidae</taxon>
        <taxon>Willisornis</taxon>
    </lineage>
</organism>
<evidence type="ECO:0000313" key="4">
    <source>
        <dbReference type="EMBL" id="KAJ7419628.1"/>
    </source>
</evidence>
<dbReference type="InterPro" id="IPR040171">
    <property type="entry name" value="USBP1-like"/>
</dbReference>
<proteinExistence type="predicted"/>
<dbReference type="Pfam" id="PF10506">
    <property type="entry name" value="USHBP1_PDZ-bd"/>
    <property type="match status" value="1"/>
</dbReference>
<evidence type="ECO:0000259" key="3">
    <source>
        <dbReference type="Pfam" id="PF10506"/>
    </source>
</evidence>
<feature type="region of interest" description="Disordered" evidence="2">
    <location>
        <begin position="64"/>
        <end position="95"/>
    </location>
</feature>
<sequence>MDTLSWPLQPPQLSPGKEEGEEEEEDEEGDEEDEDEEDMAGDTEDLLCYKEHIARLPAMVAQLHQQTEQLQSRPSREDEEGWEGTTSLPTASLTPRCFDSTGTGLEAHSPDLFADLQHAVSSLERAVFSWHRQPPAQPMPGEEWARAVKSLEELSRAPGWAGQVTRWCPAVGVGEEMPAEVATVLARNVALRAALGRREEELEQATAALQALQGERDRLQGKPSMGASREQEERVQQLQGCLGRLQEVNRELAAAFQECKSDAERLSMELGQHESRSTALRLALRCSERCGGAYAALLDLLQAKVGREDGARGGE</sequence>
<feature type="compositionally biased region" description="Polar residues" evidence="2">
    <location>
        <begin position="84"/>
        <end position="93"/>
    </location>
</feature>
<feature type="region of interest" description="Disordered" evidence="2">
    <location>
        <begin position="1"/>
        <end position="44"/>
    </location>
</feature>
<evidence type="ECO:0000313" key="5">
    <source>
        <dbReference type="Proteomes" id="UP001145742"/>
    </source>
</evidence>
<dbReference type="EMBL" id="WHWB01033477">
    <property type="protein sequence ID" value="KAJ7419628.1"/>
    <property type="molecule type" value="Genomic_DNA"/>
</dbReference>